<keyword evidence="3" id="KW-1185">Reference proteome</keyword>
<feature type="transmembrane region" description="Helical" evidence="1">
    <location>
        <begin position="62"/>
        <end position="80"/>
    </location>
</feature>
<dbReference type="RefSeq" id="WP_179548481.1">
    <property type="nucleotide sequence ID" value="NZ_BSEW01000002.1"/>
</dbReference>
<evidence type="ECO:0000256" key="1">
    <source>
        <dbReference type="SAM" id="Phobius"/>
    </source>
</evidence>
<feature type="transmembrane region" description="Helical" evidence="1">
    <location>
        <begin position="100"/>
        <end position="118"/>
    </location>
</feature>
<keyword evidence="1" id="KW-0812">Transmembrane</keyword>
<dbReference type="Proteomes" id="UP000549913">
    <property type="component" value="Unassembled WGS sequence"/>
</dbReference>
<evidence type="ECO:0000313" key="2">
    <source>
        <dbReference type="EMBL" id="NYD71556.1"/>
    </source>
</evidence>
<reference evidence="2 3" key="1">
    <citation type="submission" date="2020-07" db="EMBL/GenBank/DDBJ databases">
        <title>Sequencing the genomes of 1000 actinobacteria strains.</title>
        <authorList>
            <person name="Klenk H.-P."/>
        </authorList>
    </citation>
    <scope>NUCLEOTIDE SEQUENCE [LARGE SCALE GENOMIC DNA]</scope>
    <source>
        <strain evidence="2 3">DSM 26474</strain>
    </source>
</reference>
<dbReference type="AlphaFoldDB" id="A0A852SRQ7"/>
<accession>A0A852SRQ7</accession>
<keyword evidence="1" id="KW-0472">Membrane</keyword>
<evidence type="ECO:0000313" key="3">
    <source>
        <dbReference type="Proteomes" id="UP000549913"/>
    </source>
</evidence>
<feature type="transmembrane region" description="Helical" evidence="1">
    <location>
        <begin position="35"/>
        <end position="55"/>
    </location>
</feature>
<comment type="caution">
    <text evidence="2">The sequence shown here is derived from an EMBL/GenBank/DDBJ whole genome shotgun (WGS) entry which is preliminary data.</text>
</comment>
<feature type="transmembrane region" description="Helical" evidence="1">
    <location>
        <begin position="280"/>
        <end position="303"/>
    </location>
</feature>
<organism evidence="2 3">
    <name type="scientific">Herbiconiux flava</name>
    <dbReference type="NCBI Taxonomy" id="881268"/>
    <lineage>
        <taxon>Bacteria</taxon>
        <taxon>Bacillati</taxon>
        <taxon>Actinomycetota</taxon>
        <taxon>Actinomycetes</taxon>
        <taxon>Micrococcales</taxon>
        <taxon>Microbacteriaceae</taxon>
        <taxon>Herbiconiux</taxon>
    </lineage>
</organism>
<name>A0A852SRQ7_9MICO</name>
<gene>
    <name evidence="2" type="ORF">BJ984_002714</name>
</gene>
<protein>
    <submittedName>
        <fullName evidence="2">Uncharacterized protein</fullName>
    </submittedName>
</protein>
<sequence>MILAAVLLALIGSADIARAGLVPDARPRDRAGVTVFVVVICVAVVWAVLLGLAATGLGVPPLWLALPLVLAVGWLVSTAADAGARPAGSPEVAPSRHPRLRILPAVVVLLVLVGSVFWNPLDGRLSGYLVDGLAKSPVGVVAGLPIETVALGLGLLLFLVESANIVVRSALRPALFDGVADPLENAPADENGRTLEVETPGPFFSRTRVVMREGDDGASTVPTVADLRGGRLIGPLERLLIVALSLVGALPIVAGLLAAKGIVRFPEISNDRAGGSKAEYFLVGSFVSWALALIAAGALWLSAHS</sequence>
<feature type="transmembrane region" description="Helical" evidence="1">
    <location>
        <begin position="138"/>
        <end position="160"/>
    </location>
</feature>
<proteinExistence type="predicted"/>
<keyword evidence="1" id="KW-1133">Transmembrane helix</keyword>
<dbReference type="EMBL" id="JACCBM010000001">
    <property type="protein sequence ID" value="NYD71556.1"/>
    <property type="molecule type" value="Genomic_DNA"/>
</dbReference>
<feature type="transmembrane region" description="Helical" evidence="1">
    <location>
        <begin position="239"/>
        <end position="259"/>
    </location>
</feature>